<sequence>MSLNSSPDYSGYASYSWDDPLSTIDDEGPCPELTDQSESDDVEEDDPLLEDDSQSITSSDSSSATSMMAYFDDEVDTRVCVGEYSHERDGERLTARVTGTPRGAYSLKILEDGLEETYEVTAIFLYSYFNQIPKAEWANQRFNCSRILKNTRNLNVRANRDKAQQSVGHLLHSYVYLEILLEYEQPVLVTNKGQASQGMYEGKSTSELSILREVTIL</sequence>
<evidence type="ECO:0000313" key="3">
    <source>
        <dbReference type="Proteomes" id="UP000268162"/>
    </source>
</evidence>
<dbReference type="EMBL" id="ML002368">
    <property type="protein sequence ID" value="RKP38439.1"/>
    <property type="molecule type" value="Genomic_DNA"/>
</dbReference>
<feature type="compositionally biased region" description="Low complexity" evidence="1">
    <location>
        <begin position="54"/>
        <end position="64"/>
    </location>
</feature>
<dbReference type="Proteomes" id="UP000268162">
    <property type="component" value="Unassembled WGS sequence"/>
</dbReference>
<feature type="compositionally biased region" description="Acidic residues" evidence="1">
    <location>
        <begin position="24"/>
        <end position="53"/>
    </location>
</feature>
<evidence type="ECO:0000313" key="2">
    <source>
        <dbReference type="EMBL" id="RKP38439.1"/>
    </source>
</evidence>
<proteinExistence type="predicted"/>
<keyword evidence="3" id="KW-1185">Reference proteome</keyword>
<dbReference type="AlphaFoldDB" id="A0A4V1J5B1"/>
<organism evidence="2 3">
    <name type="scientific">Dimargaris cristalligena</name>
    <dbReference type="NCBI Taxonomy" id="215637"/>
    <lineage>
        <taxon>Eukaryota</taxon>
        <taxon>Fungi</taxon>
        <taxon>Fungi incertae sedis</taxon>
        <taxon>Zoopagomycota</taxon>
        <taxon>Kickxellomycotina</taxon>
        <taxon>Dimargaritomycetes</taxon>
        <taxon>Dimargaritales</taxon>
        <taxon>Dimargaritaceae</taxon>
        <taxon>Dimargaris</taxon>
    </lineage>
</organism>
<evidence type="ECO:0000256" key="1">
    <source>
        <dbReference type="SAM" id="MobiDB-lite"/>
    </source>
</evidence>
<gene>
    <name evidence="2" type="ORF">BJ085DRAFT_30351</name>
</gene>
<reference evidence="3" key="1">
    <citation type="journal article" date="2018" name="Nat. Microbiol.">
        <title>Leveraging single-cell genomics to expand the fungal tree of life.</title>
        <authorList>
            <person name="Ahrendt S.R."/>
            <person name="Quandt C.A."/>
            <person name="Ciobanu D."/>
            <person name="Clum A."/>
            <person name="Salamov A."/>
            <person name="Andreopoulos B."/>
            <person name="Cheng J.F."/>
            <person name="Woyke T."/>
            <person name="Pelin A."/>
            <person name="Henrissat B."/>
            <person name="Reynolds N.K."/>
            <person name="Benny G.L."/>
            <person name="Smith M.E."/>
            <person name="James T.Y."/>
            <person name="Grigoriev I.V."/>
        </authorList>
    </citation>
    <scope>NUCLEOTIDE SEQUENCE [LARGE SCALE GENOMIC DNA]</scope>
    <source>
        <strain evidence="3">RSA 468</strain>
    </source>
</reference>
<accession>A0A4V1J5B1</accession>
<protein>
    <submittedName>
        <fullName evidence="2">Uncharacterized protein</fullName>
    </submittedName>
</protein>
<name>A0A4V1J5B1_9FUNG</name>
<feature type="region of interest" description="Disordered" evidence="1">
    <location>
        <begin position="1"/>
        <end position="64"/>
    </location>
</feature>